<dbReference type="InterPro" id="IPR053137">
    <property type="entry name" value="NLR-like"/>
</dbReference>
<dbReference type="PANTHER" id="PTHR46082">
    <property type="entry name" value="ATP/GTP-BINDING PROTEIN-RELATED"/>
    <property type="match status" value="1"/>
</dbReference>
<dbReference type="InterPro" id="IPR056884">
    <property type="entry name" value="NPHP3-like_N"/>
</dbReference>
<dbReference type="Pfam" id="PF24883">
    <property type="entry name" value="NPHP3_N"/>
    <property type="match status" value="1"/>
</dbReference>
<evidence type="ECO:0000259" key="3">
    <source>
        <dbReference type="Pfam" id="PF22939"/>
    </source>
</evidence>
<proteinExistence type="predicted"/>
<dbReference type="InterPro" id="IPR027417">
    <property type="entry name" value="P-loop_NTPase"/>
</dbReference>
<dbReference type="Pfam" id="PF22939">
    <property type="entry name" value="WHD_GPIID"/>
    <property type="match status" value="1"/>
</dbReference>
<feature type="repeat" description="ANK" evidence="2">
    <location>
        <begin position="958"/>
        <end position="981"/>
    </location>
</feature>
<dbReference type="SMART" id="SM00248">
    <property type="entry name" value="ANK"/>
    <property type="match status" value="8"/>
</dbReference>
<feature type="repeat" description="ANK" evidence="2">
    <location>
        <begin position="890"/>
        <end position="913"/>
    </location>
</feature>
<dbReference type="PANTHER" id="PTHR46082:SF11">
    <property type="entry name" value="AAA+ ATPASE DOMAIN-CONTAINING PROTEIN-RELATED"/>
    <property type="match status" value="1"/>
</dbReference>
<reference evidence="5 6" key="1">
    <citation type="journal article" date="2016" name="Nat. Commun.">
        <title>Ectomycorrhizal ecology is imprinted in the genome of the dominant symbiotic fungus Cenococcum geophilum.</title>
        <authorList>
            <consortium name="DOE Joint Genome Institute"/>
            <person name="Peter M."/>
            <person name="Kohler A."/>
            <person name="Ohm R.A."/>
            <person name="Kuo A."/>
            <person name="Krutzmann J."/>
            <person name="Morin E."/>
            <person name="Arend M."/>
            <person name="Barry K.W."/>
            <person name="Binder M."/>
            <person name="Choi C."/>
            <person name="Clum A."/>
            <person name="Copeland A."/>
            <person name="Grisel N."/>
            <person name="Haridas S."/>
            <person name="Kipfer T."/>
            <person name="LaButti K."/>
            <person name="Lindquist E."/>
            <person name="Lipzen A."/>
            <person name="Maire R."/>
            <person name="Meier B."/>
            <person name="Mihaltcheva S."/>
            <person name="Molinier V."/>
            <person name="Murat C."/>
            <person name="Poggeler S."/>
            <person name="Quandt C.A."/>
            <person name="Sperisen C."/>
            <person name="Tritt A."/>
            <person name="Tisserant E."/>
            <person name="Crous P.W."/>
            <person name="Henrissat B."/>
            <person name="Nehls U."/>
            <person name="Egli S."/>
            <person name="Spatafora J.W."/>
            <person name="Grigoriev I.V."/>
            <person name="Martin F.M."/>
        </authorList>
    </citation>
    <scope>NUCLEOTIDE SEQUENCE [LARGE SCALE GENOMIC DNA]</scope>
    <source>
        <strain evidence="5 6">CBS 207.34</strain>
    </source>
</reference>
<protein>
    <submittedName>
        <fullName evidence="5">Ankyrin repeat protein</fullName>
    </submittedName>
</protein>
<dbReference type="AlphaFoldDB" id="A0A8E2ENW7"/>
<dbReference type="InterPro" id="IPR035994">
    <property type="entry name" value="Nucleoside_phosphorylase_sf"/>
</dbReference>
<dbReference type="Pfam" id="PF12796">
    <property type="entry name" value="Ank_2"/>
    <property type="match status" value="2"/>
</dbReference>
<evidence type="ECO:0000313" key="6">
    <source>
        <dbReference type="Proteomes" id="UP000250140"/>
    </source>
</evidence>
<feature type="repeat" description="ANK" evidence="2">
    <location>
        <begin position="1090"/>
        <end position="1113"/>
    </location>
</feature>
<dbReference type="Gene3D" id="3.40.50.1580">
    <property type="entry name" value="Nucleoside phosphorylase domain"/>
    <property type="match status" value="1"/>
</dbReference>
<dbReference type="Pfam" id="PF00023">
    <property type="entry name" value="Ank"/>
    <property type="match status" value="3"/>
</dbReference>
<accession>A0A8E2ENW7</accession>
<dbReference type="EMBL" id="KV751034">
    <property type="protein sequence ID" value="OCL01920.1"/>
    <property type="molecule type" value="Genomic_DNA"/>
</dbReference>
<gene>
    <name evidence="5" type="ORF">AOQ84DRAFT_349929</name>
</gene>
<name>A0A8E2ENW7_9PEZI</name>
<dbReference type="Gene3D" id="3.40.50.300">
    <property type="entry name" value="P-loop containing nucleotide triphosphate hydrolases"/>
    <property type="match status" value="1"/>
</dbReference>
<feature type="repeat" description="ANK" evidence="2">
    <location>
        <begin position="1023"/>
        <end position="1046"/>
    </location>
</feature>
<dbReference type="SUPFAM" id="SSF52540">
    <property type="entry name" value="P-loop containing nucleoside triphosphate hydrolases"/>
    <property type="match status" value="1"/>
</dbReference>
<feature type="domain" description="GPI inositol-deacylase winged helix" evidence="3">
    <location>
        <begin position="673"/>
        <end position="748"/>
    </location>
</feature>
<organism evidence="5 6">
    <name type="scientific">Glonium stellatum</name>
    <dbReference type="NCBI Taxonomy" id="574774"/>
    <lineage>
        <taxon>Eukaryota</taxon>
        <taxon>Fungi</taxon>
        <taxon>Dikarya</taxon>
        <taxon>Ascomycota</taxon>
        <taxon>Pezizomycotina</taxon>
        <taxon>Dothideomycetes</taxon>
        <taxon>Pleosporomycetidae</taxon>
        <taxon>Gloniales</taxon>
        <taxon>Gloniaceae</taxon>
        <taxon>Glonium</taxon>
    </lineage>
</organism>
<sequence>MSPKQHDFQESSRTPALDNDDYIVGWITALATEGAAAEAMLDVEHGEPQWQHENDNNIYTLGSIGEHKVVIASLPETYGPMAAATAVSQMLSTFKSIRIGLMVGIGGGIPSLESGHDIRLGDIVVSTPKDTFGGVKQYDFGKTTAGGVFQAQGYLNSPPRVLLNAVNKLKRTHLRKPSSIPTILREMEKNNPFMAEPHQGGPSYLHQGLDNDHLFQSNYQHKDGAKLCEGCDLEQQVKRPLRKSQDPFIYYGTIASGSRVIKDAKTRDILGKGCLCFEMEAAGLMNDFPCLVIRGICDYADSHKNKRWQNYAAATAAAYAKELLRVVPVRGVEELPKAAAVMNKLQDIDTKLGQVAGEFKVPKVIIAHHSQELLNWLSPLEPSRRHYDIRFNRLPNSGGWMLQHNSFLDWLSDSPTSPTLCCYGDPGAGKTFIASLVIDELEKIQSKYSLHCLAYVYCDYRDQIQQTTQNIYGAILKQLLRTLPGIPEELVATWTTQCHEKKAFELIQAVEALHVISKLFDRVYICIDALDECRHVEQLLSSLKHIPSSIRLFSTSRKHLQSTIRRYFAHTQIILVQANVSDIRILIQEKVGEDRMKDPEIMDMRLEQDIIKKIIELSMGIFLLPVLHIGAVLEARTIRDRRDALQALPRNLEAAFGKTMERIQRQPAPSVTQATKILTWIHLAERPLSINELLEAYATREGDSDLDPNGFPSRDTFLDCCLGLVTIDQETSTLRLVHFSLQEYFRNKSHILDQPISEGHETMARVCLTYIMFRSVTENANPQALMHYKDKIKASALSHALLEYAACEWGHHIRKSGCLQGLAIQLARKYLQMDLKKRIRSHGYLWYSVARGENDAGSFSVLHVGAYFGIHMILLELIERDDADLKDYHYGRTPLSWAAEGGHEAVVKLLIERDNVKADSKDYHYGRTPLLWAAECGHEALVKLLRDNIKADLKDDYNGRTPLSWAAECGHEAVVKLLVERDDVKADSKDYRYGRTPLSWAAEAVVKLLVKRDDIKADLKDYNGQTPLSWAAGGGHEAVVKLLVERDDIEADSKDNYSRTPLSWAAECGHEAVVKLLVERDDADSKDNHYGQTPLSWAAECGHEAVVKLLVERDDIEVDSKAYNGRTPLSWAAKRRREAVVKLLELRGAKL</sequence>
<dbReference type="Proteomes" id="UP000250140">
    <property type="component" value="Unassembled WGS sequence"/>
</dbReference>
<dbReference type="InterPro" id="IPR054471">
    <property type="entry name" value="GPIID_WHD"/>
</dbReference>
<dbReference type="PROSITE" id="PS50088">
    <property type="entry name" value="ANK_REPEAT"/>
    <property type="match status" value="5"/>
</dbReference>
<dbReference type="OrthoDB" id="1577640at2759"/>
<dbReference type="SUPFAM" id="SSF48403">
    <property type="entry name" value="Ankyrin repeat"/>
    <property type="match status" value="1"/>
</dbReference>
<dbReference type="InterPro" id="IPR002110">
    <property type="entry name" value="Ankyrin_rpt"/>
</dbReference>
<dbReference type="GO" id="GO:0009116">
    <property type="term" value="P:nucleoside metabolic process"/>
    <property type="evidence" value="ECO:0007669"/>
    <property type="project" value="InterPro"/>
</dbReference>
<evidence type="ECO:0000256" key="2">
    <source>
        <dbReference type="PROSITE-ProRule" id="PRU00023"/>
    </source>
</evidence>
<evidence type="ECO:0000313" key="5">
    <source>
        <dbReference type="EMBL" id="OCL01920.1"/>
    </source>
</evidence>
<keyword evidence="6" id="KW-1185">Reference proteome</keyword>
<keyword evidence="1" id="KW-0677">Repeat</keyword>
<feature type="repeat" description="ANK" evidence="2">
    <location>
        <begin position="1124"/>
        <end position="1151"/>
    </location>
</feature>
<dbReference type="InterPro" id="IPR036770">
    <property type="entry name" value="Ankyrin_rpt-contain_sf"/>
</dbReference>
<evidence type="ECO:0000259" key="4">
    <source>
        <dbReference type="Pfam" id="PF24883"/>
    </source>
</evidence>
<dbReference type="Gene3D" id="1.25.40.20">
    <property type="entry name" value="Ankyrin repeat-containing domain"/>
    <property type="match status" value="3"/>
</dbReference>
<feature type="domain" description="Nephrocystin 3-like N-terminal" evidence="4">
    <location>
        <begin position="397"/>
        <end position="557"/>
    </location>
</feature>
<evidence type="ECO:0000256" key="1">
    <source>
        <dbReference type="ARBA" id="ARBA00022737"/>
    </source>
</evidence>
<dbReference type="SUPFAM" id="SSF53167">
    <property type="entry name" value="Purine and uridine phosphorylases"/>
    <property type="match status" value="1"/>
</dbReference>
<dbReference type="PROSITE" id="PS50297">
    <property type="entry name" value="ANK_REP_REGION"/>
    <property type="match status" value="5"/>
</dbReference>
<keyword evidence="2" id="KW-0040">ANK repeat</keyword>
<dbReference type="GO" id="GO:0003824">
    <property type="term" value="F:catalytic activity"/>
    <property type="evidence" value="ECO:0007669"/>
    <property type="project" value="InterPro"/>
</dbReference>